<organism evidence="2 3">
    <name type="scientific">Plasmodium relictum</name>
    <dbReference type="NCBI Taxonomy" id="85471"/>
    <lineage>
        <taxon>Eukaryota</taxon>
        <taxon>Sar</taxon>
        <taxon>Alveolata</taxon>
        <taxon>Apicomplexa</taxon>
        <taxon>Aconoidasida</taxon>
        <taxon>Haemosporida</taxon>
        <taxon>Plasmodiidae</taxon>
        <taxon>Plasmodium</taxon>
        <taxon>Plasmodium (Haemamoeba)</taxon>
    </lineage>
</organism>
<proteinExistence type="predicted"/>
<sequence>MMNKRNNIISNIKKYPRCNNYVNKSFIVEYISTLKMYNKREKDIILNSFIKLFIFVLFILMLQCSCNLDSGKSLKKSNVENMPHLGNERSLAESEDTVKANEQSDMNVTHKLPCNNQGIEIKVSSQSEMGQRNNGERDYSVIENLGEGNSAEQGIGREKIDKNEERNIKERILNIVKGNLDIFFLIIIYIISATSVVICNVQYTEKWNNNLYATSVLLNVISFMLILIFLIYEQIKKKKYKRCL</sequence>
<dbReference type="Proteomes" id="UP000220158">
    <property type="component" value="Unassembled WGS sequence"/>
</dbReference>
<dbReference type="AlphaFoldDB" id="A0A1J1GK74"/>
<evidence type="ECO:0008006" key="4">
    <source>
        <dbReference type="Google" id="ProtNLM"/>
    </source>
</evidence>
<keyword evidence="1" id="KW-1133">Transmembrane helix</keyword>
<dbReference type="KEGG" id="prel:PRELSG_0013120"/>
<feature type="transmembrane region" description="Helical" evidence="1">
    <location>
        <begin position="44"/>
        <end position="66"/>
    </location>
</feature>
<keyword evidence="3" id="KW-1185">Reference proteome</keyword>
<dbReference type="RefSeq" id="XP_028531172.1">
    <property type="nucleotide sequence ID" value="XM_028675779.1"/>
</dbReference>
<evidence type="ECO:0000256" key="1">
    <source>
        <dbReference type="SAM" id="Phobius"/>
    </source>
</evidence>
<reference evidence="2 3" key="1">
    <citation type="submission" date="2015-04" db="EMBL/GenBank/DDBJ databases">
        <authorList>
            <consortium name="Pathogen Informatics"/>
        </authorList>
    </citation>
    <scope>NUCLEOTIDE SEQUENCE [LARGE SCALE GENOMIC DNA]</scope>
    <source>
        <strain evidence="2 3">SGS1</strain>
    </source>
</reference>
<dbReference type="EMBL" id="CVMU01000279">
    <property type="protein sequence ID" value="CRG84757.1"/>
    <property type="molecule type" value="Genomic_DNA"/>
</dbReference>
<feature type="transmembrane region" description="Helical" evidence="1">
    <location>
        <begin position="182"/>
        <end position="203"/>
    </location>
</feature>
<feature type="transmembrane region" description="Helical" evidence="1">
    <location>
        <begin position="209"/>
        <end position="232"/>
    </location>
</feature>
<gene>
    <name evidence="2" type="ORF">PRELSG_0013120</name>
</gene>
<dbReference type="VEuPathDB" id="PlasmoDB:PRELSG_0013120"/>
<evidence type="ECO:0000313" key="3">
    <source>
        <dbReference type="Proteomes" id="UP000220158"/>
    </source>
</evidence>
<protein>
    <recommendedName>
        <fullName evidence="4">Fam-h protein</fullName>
    </recommendedName>
</protein>
<dbReference type="GeneID" id="39734051"/>
<keyword evidence="1" id="KW-0472">Membrane</keyword>
<keyword evidence="1" id="KW-0812">Transmembrane</keyword>
<name>A0A1J1GK74_PLARL</name>
<accession>A0A1J1GK74</accession>
<evidence type="ECO:0000313" key="2">
    <source>
        <dbReference type="EMBL" id="CRG84757.1"/>
    </source>
</evidence>